<reference evidence="1 2" key="1">
    <citation type="submission" date="2019-03" db="EMBL/GenBank/DDBJ databases">
        <authorList>
            <person name="Kim H."/>
            <person name="Yu S.-M."/>
        </authorList>
    </citation>
    <scope>NUCLEOTIDE SEQUENCE [LARGE SCALE GENOMIC DNA]</scope>
    <source>
        <strain evidence="1 2">NBC122</strain>
    </source>
</reference>
<dbReference type="AlphaFoldDB" id="A0A4P6ZEM2"/>
<evidence type="ECO:0000313" key="2">
    <source>
        <dbReference type="Proteomes" id="UP000294419"/>
    </source>
</evidence>
<name>A0A4P6ZEM2_9FLAO</name>
<keyword evidence="2" id="KW-1185">Reference proteome</keyword>
<dbReference type="Proteomes" id="UP000294419">
    <property type="component" value="Chromosome"/>
</dbReference>
<sequence>MKVDSKNTNDEKKLFFAFTSIEWHKGRYYCLHNKTYWRFIFKLKTFPPSIPNKRIHHD</sequence>
<dbReference type="KEGG" id="csal:NBC122_01181"/>
<protein>
    <submittedName>
        <fullName evidence="1">Uncharacterized protein</fullName>
    </submittedName>
</protein>
<dbReference type="EMBL" id="CP037954">
    <property type="protein sequence ID" value="QBO58008.1"/>
    <property type="molecule type" value="Genomic_DNA"/>
</dbReference>
<proteinExistence type="predicted"/>
<organism evidence="1 2">
    <name type="scientific">Chryseobacterium salivictor</name>
    <dbReference type="NCBI Taxonomy" id="2547600"/>
    <lineage>
        <taxon>Bacteria</taxon>
        <taxon>Pseudomonadati</taxon>
        <taxon>Bacteroidota</taxon>
        <taxon>Flavobacteriia</taxon>
        <taxon>Flavobacteriales</taxon>
        <taxon>Weeksellaceae</taxon>
        <taxon>Chryseobacterium group</taxon>
        <taxon>Chryseobacterium</taxon>
    </lineage>
</organism>
<gene>
    <name evidence="1" type="ORF">NBC122_01181</name>
</gene>
<accession>A0A4P6ZEM2</accession>
<evidence type="ECO:0000313" key="1">
    <source>
        <dbReference type="EMBL" id="QBO58008.1"/>
    </source>
</evidence>